<feature type="transmembrane region" description="Helical" evidence="11">
    <location>
        <begin position="450"/>
        <end position="470"/>
    </location>
</feature>
<proteinExistence type="inferred from homology"/>
<dbReference type="PROSITE" id="PS50850">
    <property type="entry name" value="MFS"/>
    <property type="match status" value="1"/>
</dbReference>
<dbReference type="PANTHER" id="PTHR23503:SF8">
    <property type="entry name" value="FACILITATED GLUCOSE TRANSPORTER PROTEIN 1"/>
    <property type="match status" value="1"/>
</dbReference>
<dbReference type="PRINTS" id="PR00171">
    <property type="entry name" value="SUGRTRNSPORT"/>
</dbReference>
<keyword evidence="14" id="KW-1185">Reference proteome</keyword>
<organism evidence="13 14">
    <name type="scientific">Basidiobolus meristosporus CBS 931.73</name>
    <dbReference type="NCBI Taxonomy" id="1314790"/>
    <lineage>
        <taxon>Eukaryota</taxon>
        <taxon>Fungi</taxon>
        <taxon>Fungi incertae sedis</taxon>
        <taxon>Zoopagomycota</taxon>
        <taxon>Entomophthoromycotina</taxon>
        <taxon>Basidiobolomycetes</taxon>
        <taxon>Basidiobolales</taxon>
        <taxon>Basidiobolaceae</taxon>
        <taxon>Basidiobolus</taxon>
    </lineage>
</organism>
<evidence type="ECO:0000313" key="14">
    <source>
        <dbReference type="Proteomes" id="UP000193498"/>
    </source>
</evidence>
<evidence type="ECO:0000256" key="6">
    <source>
        <dbReference type="ARBA" id="ARBA00022692"/>
    </source>
</evidence>
<dbReference type="InterPro" id="IPR036259">
    <property type="entry name" value="MFS_trans_sf"/>
</dbReference>
<dbReference type="GO" id="GO:0015149">
    <property type="term" value="F:hexose transmembrane transporter activity"/>
    <property type="evidence" value="ECO:0007669"/>
    <property type="project" value="TreeGrafter"/>
</dbReference>
<dbReference type="EMBL" id="MCFE01000440">
    <property type="protein sequence ID" value="ORX89517.1"/>
    <property type="molecule type" value="Genomic_DNA"/>
</dbReference>
<feature type="compositionally biased region" description="Basic and acidic residues" evidence="10">
    <location>
        <begin position="1"/>
        <end position="21"/>
    </location>
</feature>
<dbReference type="PROSITE" id="PS00217">
    <property type="entry name" value="SUGAR_TRANSPORT_2"/>
    <property type="match status" value="1"/>
</dbReference>
<dbReference type="InterPro" id="IPR005828">
    <property type="entry name" value="MFS_sugar_transport-like"/>
</dbReference>
<comment type="subcellular location">
    <subcellularLocation>
        <location evidence="1">Cell membrane</location>
        <topology evidence="1">Multi-pass membrane protein</topology>
    </subcellularLocation>
</comment>
<comment type="similarity">
    <text evidence="2 9">Belongs to the major facilitator superfamily. Sugar transporter (TC 2.A.1.1) family.</text>
</comment>
<evidence type="ECO:0000313" key="13">
    <source>
        <dbReference type="EMBL" id="ORX89517.1"/>
    </source>
</evidence>
<dbReference type="PANTHER" id="PTHR23503">
    <property type="entry name" value="SOLUTE CARRIER FAMILY 2"/>
    <property type="match status" value="1"/>
</dbReference>
<feature type="transmembrane region" description="Helical" evidence="11">
    <location>
        <begin position="86"/>
        <end position="106"/>
    </location>
</feature>
<keyword evidence="3 9" id="KW-0813">Transport</keyword>
<feature type="transmembrane region" description="Helical" evidence="11">
    <location>
        <begin position="358"/>
        <end position="378"/>
    </location>
</feature>
<feature type="transmembrane region" description="Helical" evidence="11">
    <location>
        <begin position="384"/>
        <end position="408"/>
    </location>
</feature>
<dbReference type="InterPro" id="IPR003663">
    <property type="entry name" value="Sugar/inositol_transpt"/>
</dbReference>
<feature type="transmembrane region" description="Helical" evidence="11">
    <location>
        <begin position="175"/>
        <end position="200"/>
    </location>
</feature>
<dbReference type="Pfam" id="PF00083">
    <property type="entry name" value="Sugar_tr"/>
    <property type="match status" value="1"/>
</dbReference>
<gene>
    <name evidence="13" type="ORF">K493DRAFT_233212</name>
</gene>
<feature type="transmembrane region" description="Helical" evidence="11">
    <location>
        <begin position="118"/>
        <end position="137"/>
    </location>
</feature>
<evidence type="ECO:0000256" key="10">
    <source>
        <dbReference type="SAM" id="MobiDB-lite"/>
    </source>
</evidence>
<dbReference type="AlphaFoldDB" id="A0A1Y1XUR4"/>
<feature type="domain" description="Major facilitator superfamily (MFS) profile" evidence="12">
    <location>
        <begin position="41"/>
        <end position="474"/>
    </location>
</feature>
<evidence type="ECO:0000259" key="12">
    <source>
        <dbReference type="PROSITE" id="PS50850"/>
    </source>
</evidence>
<comment type="caution">
    <text evidence="13">The sequence shown here is derived from an EMBL/GenBank/DDBJ whole genome shotgun (WGS) entry which is preliminary data.</text>
</comment>
<dbReference type="OrthoDB" id="4540492at2759"/>
<evidence type="ECO:0000256" key="2">
    <source>
        <dbReference type="ARBA" id="ARBA00010992"/>
    </source>
</evidence>
<dbReference type="SUPFAM" id="SSF103473">
    <property type="entry name" value="MFS general substrate transporter"/>
    <property type="match status" value="1"/>
</dbReference>
<evidence type="ECO:0000256" key="7">
    <source>
        <dbReference type="ARBA" id="ARBA00022989"/>
    </source>
</evidence>
<evidence type="ECO:0000256" key="3">
    <source>
        <dbReference type="ARBA" id="ARBA00022448"/>
    </source>
</evidence>
<evidence type="ECO:0000256" key="9">
    <source>
        <dbReference type="RuleBase" id="RU003346"/>
    </source>
</evidence>
<dbReference type="STRING" id="1314790.A0A1Y1XUR4"/>
<keyword evidence="4" id="KW-1003">Cell membrane</keyword>
<dbReference type="InterPro" id="IPR020846">
    <property type="entry name" value="MFS_dom"/>
</dbReference>
<evidence type="ECO:0000256" key="5">
    <source>
        <dbReference type="ARBA" id="ARBA00022597"/>
    </source>
</evidence>
<feature type="compositionally biased region" description="Polar residues" evidence="10">
    <location>
        <begin position="22"/>
        <end position="31"/>
    </location>
</feature>
<accession>A0A1Y1XUR4</accession>
<feature type="region of interest" description="Disordered" evidence="10">
    <location>
        <begin position="1"/>
        <end position="31"/>
    </location>
</feature>
<feature type="transmembrane region" description="Helical" evidence="11">
    <location>
        <begin position="332"/>
        <end position="351"/>
    </location>
</feature>
<dbReference type="GO" id="GO:0005886">
    <property type="term" value="C:plasma membrane"/>
    <property type="evidence" value="ECO:0007669"/>
    <property type="project" value="UniProtKB-SubCell"/>
</dbReference>
<reference evidence="13 14" key="1">
    <citation type="submission" date="2016-07" db="EMBL/GenBank/DDBJ databases">
        <title>Pervasive Adenine N6-methylation of Active Genes in Fungi.</title>
        <authorList>
            <consortium name="DOE Joint Genome Institute"/>
            <person name="Mondo S.J."/>
            <person name="Dannebaum R.O."/>
            <person name="Kuo R.C."/>
            <person name="Labutti K."/>
            <person name="Haridas S."/>
            <person name="Kuo A."/>
            <person name="Salamov A."/>
            <person name="Ahrendt S.R."/>
            <person name="Lipzen A."/>
            <person name="Sullivan W."/>
            <person name="Andreopoulos W.B."/>
            <person name="Clum A."/>
            <person name="Lindquist E."/>
            <person name="Daum C."/>
            <person name="Ramamoorthy G.K."/>
            <person name="Gryganskyi A."/>
            <person name="Culley D."/>
            <person name="Magnuson J.K."/>
            <person name="James T.Y."/>
            <person name="O'Malley M.A."/>
            <person name="Stajich J.E."/>
            <person name="Spatafora J.W."/>
            <person name="Visel A."/>
            <person name="Grigoriev I.V."/>
        </authorList>
    </citation>
    <scope>NUCLEOTIDE SEQUENCE [LARGE SCALE GENOMIC DNA]</scope>
    <source>
        <strain evidence="13 14">CBS 931.73</strain>
    </source>
</reference>
<keyword evidence="5" id="KW-0762">Sugar transport</keyword>
<keyword evidence="7 11" id="KW-1133">Transmembrane helix</keyword>
<evidence type="ECO:0000256" key="4">
    <source>
        <dbReference type="ARBA" id="ARBA00022475"/>
    </source>
</evidence>
<dbReference type="FunFam" id="1.20.1250.20:FF:000218">
    <property type="entry name" value="facilitated trehalose transporter Tret1"/>
    <property type="match status" value="1"/>
</dbReference>
<keyword evidence="6 11" id="KW-0812">Transmembrane</keyword>
<dbReference type="PROSITE" id="PS00216">
    <property type="entry name" value="SUGAR_TRANSPORT_1"/>
    <property type="match status" value="1"/>
</dbReference>
<sequence>MSAKESKERVWTSGVDPEHSSSESWQLDSSNAGPTSYVLFSCASATIITFEFGWNVGVPNNSEKILRYCENNGTGTLPDCLPMGDLLWGFATGVFAIGGLVGSFFAGPIADKVGRKQALFWNNLFLIVGGLFLAFSVNTPMFIIGRFIVGIGCGVGSTVTPMYNNEVSPVRIRGAMGALVQVFMCLGIMVSQALGLVLSIVPSWRILYGLTIVPAVLQMVLLLFCPETPRYLLAEDRGEQAKSTLAKLRSGYNVEKEFDMMKSNVSEFHSQHKEASLHNRIHDILRDPFIRRMLVISCVVHAAQQLCGINGVNFYSTTILTETAGADVASKITVAISAFNTFVNAAVSLLVDRLGRKPLFIVSSSCMCLFSVLLVIALNLSIDGLTIASVVCFAGSFGLGLGTVPFMIVPELVPTWSSGVVVSCATTVNWICNFIIGFIFPSLISGLQNYTFVIFAALNLVFTTFGILFVPETRGKSIADLAKSNKR</sequence>
<protein>
    <submittedName>
        <fullName evidence="13">General substrate transporter</fullName>
    </submittedName>
</protein>
<dbReference type="InParanoid" id="A0A1Y1XUR4"/>
<dbReference type="InterPro" id="IPR005829">
    <property type="entry name" value="Sugar_transporter_CS"/>
</dbReference>
<dbReference type="NCBIfam" id="TIGR00879">
    <property type="entry name" value="SP"/>
    <property type="match status" value="1"/>
</dbReference>
<dbReference type="InterPro" id="IPR045263">
    <property type="entry name" value="GLUT"/>
</dbReference>
<feature type="transmembrane region" description="Helical" evidence="11">
    <location>
        <begin position="143"/>
        <end position="163"/>
    </location>
</feature>
<dbReference type="Proteomes" id="UP000193498">
    <property type="component" value="Unassembled WGS sequence"/>
</dbReference>
<name>A0A1Y1XUR4_9FUNG</name>
<evidence type="ECO:0000256" key="11">
    <source>
        <dbReference type="SAM" id="Phobius"/>
    </source>
</evidence>
<feature type="transmembrane region" description="Helical" evidence="11">
    <location>
        <begin position="420"/>
        <end position="444"/>
    </location>
</feature>
<keyword evidence="8 11" id="KW-0472">Membrane</keyword>
<evidence type="ECO:0000256" key="1">
    <source>
        <dbReference type="ARBA" id="ARBA00004651"/>
    </source>
</evidence>
<evidence type="ECO:0000256" key="8">
    <source>
        <dbReference type="ARBA" id="ARBA00023136"/>
    </source>
</evidence>
<dbReference type="Gene3D" id="1.20.1250.20">
    <property type="entry name" value="MFS general substrate transporter like domains"/>
    <property type="match status" value="1"/>
</dbReference>
<feature type="transmembrane region" description="Helical" evidence="11">
    <location>
        <begin position="206"/>
        <end position="225"/>
    </location>
</feature>